<comment type="caution">
    <text evidence="2">The sequence shown here is derived from an EMBL/GenBank/DDBJ whole genome shotgun (WGS) entry which is preliminary data.</text>
</comment>
<dbReference type="AlphaFoldDB" id="X1EYH7"/>
<reference evidence="2" key="1">
    <citation type="journal article" date="2014" name="Front. Microbiol.">
        <title>High frequency of phylogenetically diverse reductive dehalogenase-homologous genes in deep subseafloor sedimentary metagenomes.</title>
        <authorList>
            <person name="Kawai M."/>
            <person name="Futagami T."/>
            <person name="Toyoda A."/>
            <person name="Takaki Y."/>
            <person name="Nishi S."/>
            <person name="Hori S."/>
            <person name="Arai W."/>
            <person name="Tsubouchi T."/>
            <person name="Morono Y."/>
            <person name="Uchiyama I."/>
            <person name="Ito T."/>
            <person name="Fujiyama A."/>
            <person name="Inagaki F."/>
            <person name="Takami H."/>
        </authorList>
    </citation>
    <scope>NUCLEOTIDE SEQUENCE</scope>
    <source>
        <strain evidence="2">Expedition CK06-06</strain>
    </source>
</reference>
<dbReference type="InterPro" id="IPR045784">
    <property type="entry name" value="Radical_SAM_N2"/>
</dbReference>
<organism evidence="2">
    <name type="scientific">marine sediment metagenome</name>
    <dbReference type="NCBI Taxonomy" id="412755"/>
    <lineage>
        <taxon>unclassified sequences</taxon>
        <taxon>metagenomes</taxon>
        <taxon>ecological metagenomes</taxon>
    </lineage>
</organism>
<evidence type="ECO:0000313" key="2">
    <source>
        <dbReference type="EMBL" id="GAH13653.1"/>
    </source>
</evidence>
<protein>
    <recommendedName>
        <fullName evidence="1">Radical SAM domain-containing protein</fullName>
    </recommendedName>
</protein>
<proteinExistence type="predicted"/>
<feature type="non-terminal residue" evidence="2">
    <location>
        <position position="1"/>
    </location>
</feature>
<feature type="non-terminal residue" evidence="2">
    <location>
        <position position="141"/>
    </location>
</feature>
<sequence length="141" mass="15974">KLLFEIGMPNLGLQILYDIINSRPGFSAERIFSPWTDFEERLRETGIRLFSLENRIFLDCFDIVGFNLQHELLYTNMLNMLDLGKIPLHAEKRGQGHPLICAGGPAMVNPQPISIFADFIVIGDGEEVIIPILERVGAYKE</sequence>
<name>X1EYH7_9ZZZZ</name>
<dbReference type="Pfam" id="PF19864">
    <property type="entry name" value="Radical_SAM_N2"/>
    <property type="match status" value="1"/>
</dbReference>
<dbReference type="EMBL" id="BART01038051">
    <property type="protein sequence ID" value="GAH13653.1"/>
    <property type="molecule type" value="Genomic_DNA"/>
</dbReference>
<feature type="domain" description="Radical SAM" evidence="1">
    <location>
        <begin position="12"/>
        <end position="140"/>
    </location>
</feature>
<dbReference type="PANTHER" id="PTHR42731:SF1">
    <property type="entry name" value="RADICAL SAM DOMAIN PROTEIN"/>
    <property type="match status" value="1"/>
</dbReference>
<dbReference type="PANTHER" id="PTHR42731">
    <property type="entry name" value="SLL1084 PROTEIN"/>
    <property type="match status" value="1"/>
</dbReference>
<accession>X1EYH7</accession>
<gene>
    <name evidence="2" type="ORF">S01H4_63329</name>
</gene>
<evidence type="ECO:0000259" key="1">
    <source>
        <dbReference type="Pfam" id="PF19864"/>
    </source>
</evidence>